<dbReference type="PANTHER" id="PTHR48081:SF13">
    <property type="entry name" value="ALPHA_BETA HYDROLASE"/>
    <property type="match status" value="1"/>
</dbReference>
<keyword evidence="5" id="KW-1185">Reference proteome</keyword>
<keyword evidence="2" id="KW-0732">Signal</keyword>
<feature type="chain" id="PRO_5047302807" evidence="2">
    <location>
        <begin position="38"/>
        <end position="312"/>
    </location>
</feature>
<evidence type="ECO:0000256" key="2">
    <source>
        <dbReference type="SAM" id="SignalP"/>
    </source>
</evidence>
<evidence type="ECO:0000313" key="4">
    <source>
        <dbReference type="EMBL" id="MFC3122893.1"/>
    </source>
</evidence>
<proteinExistence type="predicted"/>
<dbReference type="PANTHER" id="PTHR48081">
    <property type="entry name" value="AB HYDROLASE SUPERFAMILY PROTEIN C4A8.06C"/>
    <property type="match status" value="1"/>
</dbReference>
<keyword evidence="1 4" id="KW-0378">Hydrolase</keyword>
<protein>
    <submittedName>
        <fullName evidence="4">Alpha/beta hydrolase fold domain-containing protein</fullName>
    </submittedName>
</protein>
<evidence type="ECO:0000256" key="1">
    <source>
        <dbReference type="ARBA" id="ARBA00022801"/>
    </source>
</evidence>
<dbReference type="EMBL" id="JBHRSW010000039">
    <property type="protein sequence ID" value="MFC3122893.1"/>
    <property type="molecule type" value="Genomic_DNA"/>
</dbReference>
<reference evidence="5" key="1">
    <citation type="journal article" date="2019" name="Int. J. Syst. Evol. Microbiol.">
        <title>The Global Catalogue of Microorganisms (GCM) 10K type strain sequencing project: providing services to taxonomists for standard genome sequencing and annotation.</title>
        <authorList>
            <consortium name="The Broad Institute Genomics Platform"/>
            <consortium name="The Broad Institute Genome Sequencing Center for Infectious Disease"/>
            <person name="Wu L."/>
            <person name="Ma J."/>
        </authorList>
    </citation>
    <scope>NUCLEOTIDE SEQUENCE [LARGE SCALE GENOMIC DNA]</scope>
    <source>
        <strain evidence="5">KCTC 52473</strain>
    </source>
</reference>
<organism evidence="4 5">
    <name type="scientific">Agaribacter flavus</name>
    <dbReference type="NCBI Taxonomy" id="1902781"/>
    <lineage>
        <taxon>Bacteria</taxon>
        <taxon>Pseudomonadati</taxon>
        <taxon>Pseudomonadota</taxon>
        <taxon>Gammaproteobacteria</taxon>
        <taxon>Alteromonadales</taxon>
        <taxon>Alteromonadaceae</taxon>
        <taxon>Agaribacter</taxon>
    </lineage>
</organism>
<feature type="domain" description="BD-FAE-like" evidence="3">
    <location>
        <begin position="70"/>
        <end position="258"/>
    </location>
</feature>
<feature type="signal peptide" evidence="2">
    <location>
        <begin position="1"/>
        <end position="37"/>
    </location>
</feature>
<evidence type="ECO:0000313" key="5">
    <source>
        <dbReference type="Proteomes" id="UP001595478"/>
    </source>
</evidence>
<evidence type="ECO:0000259" key="3">
    <source>
        <dbReference type="Pfam" id="PF20434"/>
    </source>
</evidence>
<dbReference type="Proteomes" id="UP001595478">
    <property type="component" value="Unassembled WGS sequence"/>
</dbReference>
<gene>
    <name evidence="4" type="ORF">ACFOHL_14810</name>
</gene>
<dbReference type="Gene3D" id="3.40.50.1820">
    <property type="entry name" value="alpha/beta hydrolase"/>
    <property type="match status" value="1"/>
</dbReference>
<dbReference type="GO" id="GO:0016787">
    <property type="term" value="F:hydrolase activity"/>
    <property type="evidence" value="ECO:0007669"/>
    <property type="project" value="UniProtKB-KW"/>
</dbReference>
<dbReference type="RefSeq" id="WP_376921020.1">
    <property type="nucleotide sequence ID" value="NZ_JBHRSW010000039.1"/>
</dbReference>
<comment type="caution">
    <text evidence="4">The sequence shown here is derived from an EMBL/GenBank/DDBJ whole genome shotgun (WGS) entry which is preliminary data.</text>
</comment>
<dbReference type="InterPro" id="IPR049492">
    <property type="entry name" value="BD-FAE-like_dom"/>
</dbReference>
<sequence length="312" mass="34613">MKASFIRDFANSCRFKVCSLLTGLCLVMAFTCSTVHAFESDENNQAVLEHGLLVTKNIAYASYDKGEVHLDLYQPAGKDVYPGVVLVHGGGWSGGSRHAPGYIKTAIELAQRGYVVANLDYRLAGEAAFPAAVIDVASAVRWLRANASKYKVNPDKIVGIGGSAGGHLLAMVATNDHSKKFVDPNHYPQISQQLQASIILGSGVDQVDIVHEFGNNENQILFFGGKYQQVPETYREGSPITHVSPNMRPIYMIDGSLDLPGWRYKKFRKRLHQAGVTHQFDIVEGAKHGEWIGDKFRAQYIDLYEQFFKKYL</sequence>
<accession>A0ABV7FT89</accession>
<dbReference type="SUPFAM" id="SSF53474">
    <property type="entry name" value="alpha/beta-Hydrolases"/>
    <property type="match status" value="1"/>
</dbReference>
<dbReference type="InterPro" id="IPR029058">
    <property type="entry name" value="AB_hydrolase_fold"/>
</dbReference>
<dbReference type="InterPro" id="IPR050300">
    <property type="entry name" value="GDXG_lipolytic_enzyme"/>
</dbReference>
<name>A0ABV7FT89_9ALTE</name>
<dbReference type="Pfam" id="PF20434">
    <property type="entry name" value="BD-FAE"/>
    <property type="match status" value="1"/>
</dbReference>